<dbReference type="AlphaFoldDB" id="A0AAV8ZTG1"/>
<proteinExistence type="predicted"/>
<dbReference type="Proteomes" id="UP001162156">
    <property type="component" value="Unassembled WGS sequence"/>
</dbReference>
<reference evidence="1" key="1">
    <citation type="journal article" date="2023" name="Insect Mol. Biol.">
        <title>Genome sequencing provides insights into the evolution of gene families encoding plant cell wall-degrading enzymes in longhorned beetles.</title>
        <authorList>
            <person name="Shin N.R."/>
            <person name="Okamura Y."/>
            <person name="Kirsch R."/>
            <person name="Pauchet Y."/>
        </authorList>
    </citation>
    <scope>NUCLEOTIDE SEQUENCE</scope>
    <source>
        <strain evidence="1">RBIC_L_NR</strain>
    </source>
</reference>
<gene>
    <name evidence="1" type="ORF">NQ314_001671</name>
</gene>
<accession>A0AAV8ZTG1</accession>
<sequence>EKGVNLNINNKEEIVYFKLGLTVGDNLGLHSILVLTESFAANFRCRFCKMNKCDSMLAKEDENLLRNSDNYIDDINRNDITGIKELCIWHELTDFHLTTNYCVALCTMFLKVCNYDICLILQNLIFDLNLFSLTTLNSGINCFNYTKLEKIKLTSTNNYRRFKKQNSYVSK</sequence>
<dbReference type="EMBL" id="JANEYF010000502">
    <property type="protein sequence ID" value="KAJ8969605.1"/>
    <property type="molecule type" value="Genomic_DNA"/>
</dbReference>
<organism evidence="1 2">
    <name type="scientific">Rhamnusium bicolor</name>
    <dbReference type="NCBI Taxonomy" id="1586634"/>
    <lineage>
        <taxon>Eukaryota</taxon>
        <taxon>Metazoa</taxon>
        <taxon>Ecdysozoa</taxon>
        <taxon>Arthropoda</taxon>
        <taxon>Hexapoda</taxon>
        <taxon>Insecta</taxon>
        <taxon>Pterygota</taxon>
        <taxon>Neoptera</taxon>
        <taxon>Endopterygota</taxon>
        <taxon>Coleoptera</taxon>
        <taxon>Polyphaga</taxon>
        <taxon>Cucujiformia</taxon>
        <taxon>Chrysomeloidea</taxon>
        <taxon>Cerambycidae</taxon>
        <taxon>Lepturinae</taxon>
        <taxon>Rhagiini</taxon>
        <taxon>Rhamnusium</taxon>
    </lineage>
</organism>
<name>A0AAV8ZTG1_9CUCU</name>
<feature type="non-terminal residue" evidence="1">
    <location>
        <position position="1"/>
    </location>
</feature>
<evidence type="ECO:0000313" key="1">
    <source>
        <dbReference type="EMBL" id="KAJ8969605.1"/>
    </source>
</evidence>
<protein>
    <submittedName>
        <fullName evidence="1">Uncharacterized protein</fullName>
    </submittedName>
</protein>
<evidence type="ECO:0000313" key="2">
    <source>
        <dbReference type="Proteomes" id="UP001162156"/>
    </source>
</evidence>
<comment type="caution">
    <text evidence="1">The sequence shown here is derived from an EMBL/GenBank/DDBJ whole genome shotgun (WGS) entry which is preliminary data.</text>
</comment>
<keyword evidence="2" id="KW-1185">Reference proteome</keyword>